<dbReference type="GO" id="GO:0016787">
    <property type="term" value="F:hydrolase activity"/>
    <property type="evidence" value="ECO:0007669"/>
    <property type="project" value="UniProtKB-KW"/>
</dbReference>
<keyword evidence="12" id="KW-1185">Reference proteome</keyword>
<sequence length="408" mass="45721">MEQLDLKMLQHVRLGHVGDKSVDHMFAQNVPMGITESQYSCSPLRHCPERCIACKLTKAIRPSMRPTGKELSAELGSLVWSDTCGPFRVSVGGYRWCALFVDDSTTWICIFFLKLKSDYLKAFKLYLVEVKRLRSSMGLSSDYHMVLHTNGDSTMIARQTAAFCKQHGIEQRHGSPYLHENQARVERSHRDVQAMARALLLTSGFGVEMWPLATRHAVFILNRIFRKSLGWTSPYYRIQKKHADLSQLRVFGCRAYLDVGLILSLTPQSVSINSTTEHVSSVTPLKTNFMATALDAPYRDPPPVLLETVVLEQGVYLPEDGDEVVVVVKVETSDLCWVSLSSYLEPGGKVQFPPAHTCLCVKTGVTPTVRSSLLPEGVTEPKSHSQVLISPDRVEWLDTIQDELEALV</sequence>
<dbReference type="PROSITE" id="PS50994">
    <property type="entry name" value="INTEGRASE"/>
    <property type="match status" value="1"/>
</dbReference>
<proteinExistence type="predicted"/>
<keyword evidence="9" id="KW-0233">DNA recombination</keyword>
<dbReference type="GO" id="GO:0006310">
    <property type="term" value="P:DNA recombination"/>
    <property type="evidence" value="ECO:0007669"/>
    <property type="project" value="UniProtKB-KW"/>
</dbReference>
<keyword evidence="6" id="KW-0229">DNA integration</keyword>
<keyword evidence="4" id="KW-0378">Hydrolase</keyword>
<gene>
    <name evidence="11" type="ORF">CYMTET_48813</name>
</gene>
<dbReference type="EMBL" id="LGRX02033394">
    <property type="protein sequence ID" value="KAK3241426.1"/>
    <property type="molecule type" value="Genomic_DNA"/>
</dbReference>
<dbReference type="Proteomes" id="UP001190700">
    <property type="component" value="Unassembled WGS sequence"/>
</dbReference>
<feature type="domain" description="Integrase catalytic" evidence="10">
    <location>
        <begin position="62"/>
        <end position="242"/>
    </location>
</feature>
<evidence type="ECO:0000256" key="1">
    <source>
        <dbReference type="ARBA" id="ARBA00022722"/>
    </source>
</evidence>
<reference evidence="11 12" key="1">
    <citation type="journal article" date="2015" name="Genome Biol. Evol.">
        <title>Comparative Genomics of a Bacterivorous Green Alga Reveals Evolutionary Causalities and Consequences of Phago-Mixotrophic Mode of Nutrition.</title>
        <authorList>
            <person name="Burns J.A."/>
            <person name="Paasch A."/>
            <person name="Narechania A."/>
            <person name="Kim E."/>
        </authorList>
    </citation>
    <scope>NUCLEOTIDE SEQUENCE [LARGE SCALE GENOMIC DNA]</scope>
    <source>
        <strain evidence="11 12">PLY_AMNH</strain>
    </source>
</reference>
<dbReference type="Gene3D" id="3.30.420.10">
    <property type="entry name" value="Ribonuclease H-like superfamily/Ribonuclease H"/>
    <property type="match status" value="1"/>
</dbReference>
<evidence type="ECO:0000313" key="11">
    <source>
        <dbReference type="EMBL" id="KAK3241426.1"/>
    </source>
</evidence>
<protein>
    <recommendedName>
        <fullName evidence="10">Integrase catalytic domain-containing protein</fullName>
    </recommendedName>
</protein>
<dbReference type="GO" id="GO:0003964">
    <property type="term" value="F:RNA-directed DNA polymerase activity"/>
    <property type="evidence" value="ECO:0007669"/>
    <property type="project" value="UniProtKB-KW"/>
</dbReference>
<keyword evidence="8" id="KW-0548">Nucleotidyltransferase</keyword>
<evidence type="ECO:0000256" key="5">
    <source>
        <dbReference type="ARBA" id="ARBA00022842"/>
    </source>
</evidence>
<organism evidence="11 12">
    <name type="scientific">Cymbomonas tetramitiformis</name>
    <dbReference type="NCBI Taxonomy" id="36881"/>
    <lineage>
        <taxon>Eukaryota</taxon>
        <taxon>Viridiplantae</taxon>
        <taxon>Chlorophyta</taxon>
        <taxon>Pyramimonadophyceae</taxon>
        <taxon>Pyramimonadales</taxon>
        <taxon>Pyramimonadaceae</taxon>
        <taxon>Cymbomonas</taxon>
    </lineage>
</organism>
<evidence type="ECO:0000256" key="3">
    <source>
        <dbReference type="ARBA" id="ARBA00022759"/>
    </source>
</evidence>
<keyword evidence="1" id="KW-0540">Nuclease</keyword>
<dbReference type="GO" id="GO:0046872">
    <property type="term" value="F:metal ion binding"/>
    <property type="evidence" value="ECO:0007669"/>
    <property type="project" value="UniProtKB-KW"/>
</dbReference>
<dbReference type="InterPro" id="IPR036397">
    <property type="entry name" value="RNaseH_sf"/>
</dbReference>
<dbReference type="GO" id="GO:0003887">
    <property type="term" value="F:DNA-directed DNA polymerase activity"/>
    <property type="evidence" value="ECO:0007669"/>
    <property type="project" value="UniProtKB-KW"/>
</dbReference>
<dbReference type="GO" id="GO:0015074">
    <property type="term" value="P:DNA integration"/>
    <property type="evidence" value="ECO:0007669"/>
    <property type="project" value="UniProtKB-KW"/>
</dbReference>
<dbReference type="InterPro" id="IPR012337">
    <property type="entry name" value="RNaseH-like_sf"/>
</dbReference>
<dbReference type="InterPro" id="IPR001584">
    <property type="entry name" value="Integrase_cat-core"/>
</dbReference>
<evidence type="ECO:0000256" key="2">
    <source>
        <dbReference type="ARBA" id="ARBA00022723"/>
    </source>
</evidence>
<accession>A0AAE0BRG3</accession>
<comment type="caution">
    <text evidence="11">The sequence shown here is derived from an EMBL/GenBank/DDBJ whole genome shotgun (WGS) entry which is preliminary data.</text>
</comment>
<dbReference type="PANTHER" id="PTHR42648">
    <property type="entry name" value="TRANSPOSASE, PUTATIVE-RELATED"/>
    <property type="match status" value="1"/>
</dbReference>
<dbReference type="AlphaFoldDB" id="A0AAE0BRG3"/>
<dbReference type="SUPFAM" id="SSF53098">
    <property type="entry name" value="Ribonuclease H-like"/>
    <property type="match status" value="1"/>
</dbReference>
<keyword evidence="8" id="KW-0808">Transferase</keyword>
<keyword evidence="2" id="KW-0479">Metal-binding</keyword>
<evidence type="ECO:0000256" key="8">
    <source>
        <dbReference type="ARBA" id="ARBA00022932"/>
    </source>
</evidence>
<keyword evidence="8" id="KW-0239">DNA-directed DNA polymerase</keyword>
<evidence type="ECO:0000256" key="7">
    <source>
        <dbReference type="ARBA" id="ARBA00022918"/>
    </source>
</evidence>
<evidence type="ECO:0000256" key="6">
    <source>
        <dbReference type="ARBA" id="ARBA00022908"/>
    </source>
</evidence>
<name>A0AAE0BRG3_9CHLO</name>
<dbReference type="PANTHER" id="PTHR42648:SF11">
    <property type="entry name" value="TRANSPOSON TY4-P GAG-POL POLYPROTEIN"/>
    <property type="match status" value="1"/>
</dbReference>
<keyword evidence="3" id="KW-0255">Endonuclease</keyword>
<evidence type="ECO:0000256" key="9">
    <source>
        <dbReference type="ARBA" id="ARBA00023172"/>
    </source>
</evidence>
<evidence type="ECO:0000256" key="4">
    <source>
        <dbReference type="ARBA" id="ARBA00022801"/>
    </source>
</evidence>
<keyword evidence="5" id="KW-0460">Magnesium</keyword>
<dbReference type="GO" id="GO:0003676">
    <property type="term" value="F:nucleic acid binding"/>
    <property type="evidence" value="ECO:0007669"/>
    <property type="project" value="InterPro"/>
</dbReference>
<evidence type="ECO:0000313" key="12">
    <source>
        <dbReference type="Proteomes" id="UP001190700"/>
    </source>
</evidence>
<keyword evidence="7" id="KW-0695">RNA-directed DNA polymerase</keyword>
<dbReference type="GO" id="GO:0004519">
    <property type="term" value="F:endonuclease activity"/>
    <property type="evidence" value="ECO:0007669"/>
    <property type="project" value="UniProtKB-KW"/>
</dbReference>
<evidence type="ECO:0000259" key="10">
    <source>
        <dbReference type="PROSITE" id="PS50994"/>
    </source>
</evidence>
<dbReference type="InterPro" id="IPR039537">
    <property type="entry name" value="Retrotran_Ty1/copia-like"/>
</dbReference>